<dbReference type="AlphaFoldDB" id="A0A836C7U0"/>
<dbReference type="GO" id="GO:0035556">
    <property type="term" value="P:intracellular signal transduction"/>
    <property type="evidence" value="ECO:0007669"/>
    <property type="project" value="InterPro"/>
</dbReference>
<name>A0A836C7U0_9STRA</name>
<feature type="non-terminal residue" evidence="2">
    <location>
        <position position="1"/>
    </location>
</feature>
<dbReference type="Proteomes" id="UP000664859">
    <property type="component" value="Unassembled WGS sequence"/>
</dbReference>
<reference evidence="2" key="1">
    <citation type="submission" date="2021-02" db="EMBL/GenBank/DDBJ databases">
        <title>First Annotated Genome of the Yellow-green Alga Tribonema minus.</title>
        <authorList>
            <person name="Mahan K.M."/>
        </authorList>
    </citation>
    <scope>NUCLEOTIDE SEQUENCE</scope>
    <source>
        <strain evidence="2">UTEX B ZZ1240</strain>
    </source>
</reference>
<dbReference type="SUPFAM" id="SSF46785">
    <property type="entry name" value="Winged helix' DNA-binding domain"/>
    <property type="match status" value="1"/>
</dbReference>
<dbReference type="Pfam" id="PF00610">
    <property type="entry name" value="DEP"/>
    <property type="match status" value="1"/>
</dbReference>
<evidence type="ECO:0000313" key="3">
    <source>
        <dbReference type="Proteomes" id="UP000664859"/>
    </source>
</evidence>
<accession>A0A836C7U0</accession>
<protein>
    <recommendedName>
        <fullName evidence="1">DEP domain-containing protein</fullName>
    </recommendedName>
</protein>
<evidence type="ECO:0000313" key="2">
    <source>
        <dbReference type="EMBL" id="KAG5175287.1"/>
    </source>
</evidence>
<evidence type="ECO:0000259" key="1">
    <source>
        <dbReference type="PROSITE" id="PS50186"/>
    </source>
</evidence>
<organism evidence="2 3">
    <name type="scientific">Tribonema minus</name>
    <dbReference type="NCBI Taxonomy" id="303371"/>
    <lineage>
        <taxon>Eukaryota</taxon>
        <taxon>Sar</taxon>
        <taxon>Stramenopiles</taxon>
        <taxon>Ochrophyta</taxon>
        <taxon>PX clade</taxon>
        <taxon>Xanthophyceae</taxon>
        <taxon>Tribonematales</taxon>
        <taxon>Tribonemataceae</taxon>
        <taxon>Tribonema</taxon>
    </lineage>
</organism>
<sequence>EICALADRMIGALDVRHRVSRLRRYRSCFVGREAVRWLRAAGAAASTAHALALGNEMLRMGVFSHVTAEHVFEDEALFYRFSDD</sequence>
<dbReference type="InterPro" id="IPR036388">
    <property type="entry name" value="WH-like_DNA-bd_sf"/>
</dbReference>
<feature type="domain" description="DEP" evidence="1">
    <location>
        <begin position="13"/>
        <end position="83"/>
    </location>
</feature>
<gene>
    <name evidence="2" type="ORF">JKP88DRAFT_156209</name>
</gene>
<feature type="non-terminal residue" evidence="2">
    <location>
        <position position="84"/>
    </location>
</feature>
<comment type="caution">
    <text evidence="2">The sequence shown here is derived from an EMBL/GenBank/DDBJ whole genome shotgun (WGS) entry which is preliminary data.</text>
</comment>
<dbReference type="OrthoDB" id="39497at2759"/>
<dbReference type="Gene3D" id="1.10.10.10">
    <property type="entry name" value="Winged helix-like DNA-binding domain superfamily/Winged helix DNA-binding domain"/>
    <property type="match status" value="1"/>
</dbReference>
<dbReference type="PROSITE" id="PS50186">
    <property type="entry name" value="DEP"/>
    <property type="match status" value="1"/>
</dbReference>
<proteinExistence type="predicted"/>
<dbReference type="SMART" id="SM00049">
    <property type="entry name" value="DEP"/>
    <property type="match status" value="1"/>
</dbReference>
<dbReference type="InterPro" id="IPR000591">
    <property type="entry name" value="DEP_dom"/>
</dbReference>
<dbReference type="EMBL" id="JAFCMP010000552">
    <property type="protein sequence ID" value="KAG5175287.1"/>
    <property type="molecule type" value="Genomic_DNA"/>
</dbReference>
<keyword evidence="3" id="KW-1185">Reference proteome</keyword>
<dbReference type="InterPro" id="IPR036390">
    <property type="entry name" value="WH_DNA-bd_sf"/>
</dbReference>
<dbReference type="CDD" id="cd04371">
    <property type="entry name" value="DEP"/>
    <property type="match status" value="1"/>
</dbReference>